<dbReference type="AlphaFoldDB" id="W4JRD1"/>
<dbReference type="OrthoDB" id="2212237at2759"/>
<name>W4JRD1_HETIT</name>
<gene>
    <name evidence="1" type="ORF">HETIRDRAFT_330275</name>
</gene>
<evidence type="ECO:0000313" key="2">
    <source>
        <dbReference type="Proteomes" id="UP000030671"/>
    </source>
</evidence>
<dbReference type="EMBL" id="KI925465">
    <property type="protein sequence ID" value="ETW76098.1"/>
    <property type="molecule type" value="Genomic_DNA"/>
</dbReference>
<proteinExistence type="predicted"/>
<sequence>MIDVDSGFAPPFWQQCVGTVTVMRKDFKPLTAQAIETIWMYHSYVLDNFGETPDFKPRKFITPTGFRRYCEEYKKEVNGYGTRDDFRDVVLPF</sequence>
<dbReference type="Proteomes" id="UP000030671">
    <property type="component" value="Unassembled WGS sequence"/>
</dbReference>
<protein>
    <submittedName>
        <fullName evidence="1">Uncharacterized protein</fullName>
    </submittedName>
</protein>
<dbReference type="KEGG" id="hir:HETIRDRAFT_330275"/>
<dbReference type="GeneID" id="20671564"/>
<dbReference type="RefSeq" id="XP_009552318.1">
    <property type="nucleotide sequence ID" value="XM_009554023.1"/>
</dbReference>
<dbReference type="InParanoid" id="W4JRD1"/>
<reference evidence="1 2" key="1">
    <citation type="journal article" date="2012" name="New Phytol.">
        <title>Insight into trade-off between wood decay and parasitism from the genome of a fungal forest pathogen.</title>
        <authorList>
            <person name="Olson A."/>
            <person name="Aerts A."/>
            <person name="Asiegbu F."/>
            <person name="Belbahri L."/>
            <person name="Bouzid O."/>
            <person name="Broberg A."/>
            <person name="Canback B."/>
            <person name="Coutinho P.M."/>
            <person name="Cullen D."/>
            <person name="Dalman K."/>
            <person name="Deflorio G."/>
            <person name="van Diepen L.T."/>
            <person name="Dunand C."/>
            <person name="Duplessis S."/>
            <person name="Durling M."/>
            <person name="Gonthier P."/>
            <person name="Grimwood J."/>
            <person name="Fossdal C.G."/>
            <person name="Hansson D."/>
            <person name="Henrissat B."/>
            <person name="Hietala A."/>
            <person name="Himmelstrand K."/>
            <person name="Hoffmeister D."/>
            <person name="Hogberg N."/>
            <person name="James T.Y."/>
            <person name="Karlsson M."/>
            <person name="Kohler A."/>
            <person name="Kues U."/>
            <person name="Lee Y.H."/>
            <person name="Lin Y.C."/>
            <person name="Lind M."/>
            <person name="Lindquist E."/>
            <person name="Lombard V."/>
            <person name="Lucas S."/>
            <person name="Lunden K."/>
            <person name="Morin E."/>
            <person name="Murat C."/>
            <person name="Park J."/>
            <person name="Raffaello T."/>
            <person name="Rouze P."/>
            <person name="Salamov A."/>
            <person name="Schmutz J."/>
            <person name="Solheim H."/>
            <person name="Stahlberg J."/>
            <person name="Velez H."/>
            <person name="de Vries R.P."/>
            <person name="Wiebenga A."/>
            <person name="Woodward S."/>
            <person name="Yakovlev I."/>
            <person name="Garbelotto M."/>
            <person name="Martin F."/>
            <person name="Grigoriev I.V."/>
            <person name="Stenlid J."/>
        </authorList>
    </citation>
    <scope>NUCLEOTIDE SEQUENCE [LARGE SCALE GENOMIC DNA]</scope>
    <source>
        <strain evidence="1 2">TC 32-1</strain>
    </source>
</reference>
<accession>W4JRD1</accession>
<keyword evidence="2" id="KW-1185">Reference proteome</keyword>
<evidence type="ECO:0000313" key="1">
    <source>
        <dbReference type="EMBL" id="ETW76098.1"/>
    </source>
</evidence>
<dbReference type="HOGENOM" id="CLU_2399950_0_0_1"/>
<organism evidence="1 2">
    <name type="scientific">Heterobasidion irregulare (strain TC 32-1)</name>
    <dbReference type="NCBI Taxonomy" id="747525"/>
    <lineage>
        <taxon>Eukaryota</taxon>
        <taxon>Fungi</taxon>
        <taxon>Dikarya</taxon>
        <taxon>Basidiomycota</taxon>
        <taxon>Agaricomycotina</taxon>
        <taxon>Agaricomycetes</taxon>
        <taxon>Russulales</taxon>
        <taxon>Bondarzewiaceae</taxon>
        <taxon>Heterobasidion</taxon>
        <taxon>Heterobasidion annosum species complex</taxon>
    </lineage>
</organism>